<sequence>MTTPARLLDLVARFAADETKLMASASGYQETEARVEYIDPFLELLGWDMANAQGLPNNLKDVLREESQEGDGGRPDYTFRIASAKKFFVEAKKPSIDITTNKTAAFQARSYGYTVGLPVSILTNFRTLRIYDSRLEPKSTDDADVGLLDSISYAELPARFNDLVARFGRTAVANGSIDSFYGSTTDGTLAVSAKFLARINGWRVRLANELHGRYPGLTVNELSDLAQKVVNRIIFLRMCEDRGIEVRETLRKVAGKRSVIELRTFFKKLDDRYNTGLFDVAEDRLQDQYELNATLFHDFVEEVYSPASPYNFAVLDADFLGQVYEHFLARRLELLDDGSICLVQKPAYEDREIVTTPQPLVEEVIQRAFDARFAAAPVSTFEELCAVRVLDVAIGSGRFLLHALDKLANTAISLLLTGNPKDKRIYKASANEFRLRFEAKRQLLEKCLFGIDVDFNAVEVAKFSLMVKLLEDETAETLPAEKRILPDLNGNVVWGNTVVGTDFVGPPAAREETAPIDWEDEGLPSEFDVVIGNPPYVTTDDMRTANRREFDYYKAKYTSCHKQFDKYFVFIERALRALAPAGTVGLLVPNKWLTIESASKLRKLMADKMAVREVLDFGNESLFAGKSAYVCILILQPGVAEFCYRNIHKQAEFELDPAGKGYVQPGAVLSALGESAWVLPGTLEEHTVLSMLYASGRKLGDLVEIKNGVQTSKNSVFVISNYTDTGRTVLFQKEGAQWELEKALTRPYVADSGQVKSFGEIQADSLVVFPYAVGPSGTPQVMAPAYLEKNFPLGWAYLRHYRATLEKRDVSPPPPAGVFYAFGRHQSLETVFTRPKIIYSVNQTGDKYAFDTVGVAVASGGTAGEVMVLNPRDGYSLEFVMGLLNQRVIEYFLRKRGSPFRGGYYSRGSAVLADVPVPALDLAGNAAHAAAHSAIVQDVRDIMALKASLARATGRAVIQLQRRLHAAVTSLEQRFDALWGFTGQVELIRLPGE</sequence>
<comment type="caution">
    <text evidence="7">The sequence shown here is derived from an EMBL/GenBank/DDBJ whole genome shotgun (WGS) entry which is preliminary data.</text>
</comment>
<evidence type="ECO:0000256" key="4">
    <source>
        <dbReference type="ARBA" id="ARBA00022691"/>
    </source>
</evidence>
<dbReference type="InterPro" id="IPR050953">
    <property type="entry name" value="N4_N6_ade-DNA_methylase"/>
</dbReference>
<dbReference type="RefSeq" id="WP_116960460.1">
    <property type="nucleotide sequence ID" value="NZ_QVLS01000012.1"/>
</dbReference>
<dbReference type="Proteomes" id="UP000261931">
    <property type="component" value="Unassembled WGS sequence"/>
</dbReference>
<evidence type="ECO:0000256" key="3">
    <source>
        <dbReference type="ARBA" id="ARBA00022679"/>
    </source>
</evidence>
<evidence type="ECO:0000256" key="5">
    <source>
        <dbReference type="ARBA" id="ARBA00047942"/>
    </source>
</evidence>
<dbReference type="Pfam" id="PF07669">
    <property type="entry name" value="Eco57I"/>
    <property type="match status" value="1"/>
</dbReference>
<evidence type="ECO:0000313" key="8">
    <source>
        <dbReference type="Proteomes" id="UP000261931"/>
    </source>
</evidence>
<keyword evidence="3" id="KW-0808">Transferase</keyword>
<dbReference type="InterPro" id="IPR011639">
    <property type="entry name" value="MethylTrfase_TaqI-like_dom"/>
</dbReference>
<dbReference type="PRINTS" id="PR00507">
    <property type="entry name" value="N12N6MTFRASE"/>
</dbReference>
<reference evidence="7 8" key="1">
    <citation type="submission" date="2018-08" db="EMBL/GenBank/DDBJ databases">
        <title>Hydrogenophaga sp. LA-38 isolated from sludge.</title>
        <authorList>
            <person name="Im W.-T."/>
        </authorList>
    </citation>
    <scope>NUCLEOTIDE SEQUENCE [LARGE SCALE GENOMIC DNA]</scope>
    <source>
        <strain evidence="7 8">LA-38</strain>
    </source>
</reference>
<keyword evidence="2" id="KW-0489">Methyltransferase</keyword>
<evidence type="ECO:0000256" key="2">
    <source>
        <dbReference type="ARBA" id="ARBA00022603"/>
    </source>
</evidence>
<proteinExistence type="predicted"/>
<dbReference type="GO" id="GO:0032259">
    <property type="term" value="P:methylation"/>
    <property type="evidence" value="ECO:0007669"/>
    <property type="project" value="UniProtKB-KW"/>
</dbReference>
<dbReference type="InterPro" id="IPR002052">
    <property type="entry name" value="DNA_methylase_N6_adenine_CS"/>
</dbReference>
<dbReference type="EMBL" id="QVLS01000012">
    <property type="protein sequence ID" value="RFP77248.1"/>
    <property type="molecule type" value="Genomic_DNA"/>
</dbReference>
<dbReference type="GO" id="GO:0003676">
    <property type="term" value="F:nucleic acid binding"/>
    <property type="evidence" value="ECO:0007669"/>
    <property type="project" value="InterPro"/>
</dbReference>
<dbReference type="GO" id="GO:0006304">
    <property type="term" value="P:DNA modification"/>
    <property type="evidence" value="ECO:0007669"/>
    <property type="project" value="InterPro"/>
</dbReference>
<evidence type="ECO:0000256" key="1">
    <source>
        <dbReference type="ARBA" id="ARBA00011900"/>
    </source>
</evidence>
<dbReference type="EC" id="2.1.1.72" evidence="1"/>
<dbReference type="InterPro" id="IPR029063">
    <property type="entry name" value="SAM-dependent_MTases_sf"/>
</dbReference>
<evidence type="ECO:0000259" key="6">
    <source>
        <dbReference type="Pfam" id="PF07669"/>
    </source>
</evidence>
<accession>A0A372EFQ5</accession>
<dbReference type="PANTHER" id="PTHR33841:SF1">
    <property type="entry name" value="DNA METHYLTRANSFERASE A"/>
    <property type="match status" value="1"/>
</dbReference>
<organism evidence="7 8">
    <name type="scientific">Hydrogenophaga borbori</name>
    <dbReference type="NCBI Taxonomy" id="2294117"/>
    <lineage>
        <taxon>Bacteria</taxon>
        <taxon>Pseudomonadati</taxon>
        <taxon>Pseudomonadota</taxon>
        <taxon>Betaproteobacteria</taxon>
        <taxon>Burkholderiales</taxon>
        <taxon>Comamonadaceae</taxon>
        <taxon>Hydrogenophaga</taxon>
    </lineage>
</organism>
<name>A0A372EFQ5_9BURK</name>
<gene>
    <name evidence="7" type="ORF">DY262_17990</name>
</gene>
<dbReference type="Gene3D" id="3.90.1570.30">
    <property type="match status" value="1"/>
</dbReference>
<dbReference type="PROSITE" id="PS00092">
    <property type="entry name" value="N6_MTASE"/>
    <property type="match status" value="1"/>
</dbReference>
<keyword evidence="4" id="KW-0949">S-adenosyl-L-methionine</keyword>
<feature type="domain" description="Type II methyltransferase M.TaqI-like" evidence="6">
    <location>
        <begin position="446"/>
        <end position="623"/>
    </location>
</feature>
<dbReference type="Gene3D" id="3.40.50.150">
    <property type="entry name" value="Vaccinia Virus protein VP39"/>
    <property type="match status" value="1"/>
</dbReference>
<comment type="catalytic activity">
    <reaction evidence="5">
        <text>a 2'-deoxyadenosine in DNA + S-adenosyl-L-methionine = an N(6)-methyl-2'-deoxyadenosine in DNA + S-adenosyl-L-homocysteine + H(+)</text>
        <dbReference type="Rhea" id="RHEA:15197"/>
        <dbReference type="Rhea" id="RHEA-COMP:12418"/>
        <dbReference type="Rhea" id="RHEA-COMP:12419"/>
        <dbReference type="ChEBI" id="CHEBI:15378"/>
        <dbReference type="ChEBI" id="CHEBI:57856"/>
        <dbReference type="ChEBI" id="CHEBI:59789"/>
        <dbReference type="ChEBI" id="CHEBI:90615"/>
        <dbReference type="ChEBI" id="CHEBI:90616"/>
        <dbReference type="EC" id="2.1.1.72"/>
    </reaction>
</comment>
<keyword evidence="8" id="KW-1185">Reference proteome</keyword>
<dbReference type="GO" id="GO:0009007">
    <property type="term" value="F:site-specific DNA-methyltransferase (adenine-specific) activity"/>
    <property type="evidence" value="ECO:0007669"/>
    <property type="project" value="UniProtKB-EC"/>
</dbReference>
<dbReference type="SUPFAM" id="SSF53335">
    <property type="entry name" value="S-adenosyl-L-methionine-dependent methyltransferases"/>
    <property type="match status" value="1"/>
</dbReference>
<evidence type="ECO:0000313" key="7">
    <source>
        <dbReference type="EMBL" id="RFP77248.1"/>
    </source>
</evidence>
<dbReference type="PANTHER" id="PTHR33841">
    <property type="entry name" value="DNA METHYLTRANSFERASE YEEA-RELATED"/>
    <property type="match status" value="1"/>
</dbReference>
<protein>
    <recommendedName>
        <fullName evidence="1">site-specific DNA-methyltransferase (adenine-specific)</fullName>
        <ecNumber evidence="1">2.1.1.72</ecNumber>
    </recommendedName>
</protein>
<dbReference type="AlphaFoldDB" id="A0A372EFQ5"/>